<sequence length="41" mass="4724">MEELGVPLSVKYSFSNFSYKLPSMNFDLTMKHNLDPLQSSK</sequence>
<reference evidence="2" key="2">
    <citation type="journal article" date="2018" name="Plant J.">
        <title>The Sorghum bicolor reference genome: improved assembly, gene annotations, a transcriptome atlas, and signatures of genome organization.</title>
        <authorList>
            <person name="McCormick R.F."/>
            <person name="Truong S.K."/>
            <person name="Sreedasyam A."/>
            <person name="Jenkins J."/>
            <person name="Shu S."/>
            <person name="Sims D."/>
            <person name="Kennedy M."/>
            <person name="Amirebrahimi M."/>
            <person name="Weers B.D."/>
            <person name="McKinley B."/>
            <person name="Mattison A."/>
            <person name="Morishige D.T."/>
            <person name="Grimwood J."/>
            <person name="Schmutz J."/>
            <person name="Mullet J.E."/>
        </authorList>
    </citation>
    <scope>NUCLEOTIDE SEQUENCE [LARGE SCALE GENOMIC DNA]</scope>
    <source>
        <strain evidence="2">cv. BTx623</strain>
    </source>
</reference>
<proteinExistence type="predicted"/>
<organism evidence="1 2">
    <name type="scientific">Sorghum bicolor</name>
    <name type="common">Sorghum</name>
    <name type="synonym">Sorghum vulgare</name>
    <dbReference type="NCBI Taxonomy" id="4558"/>
    <lineage>
        <taxon>Eukaryota</taxon>
        <taxon>Viridiplantae</taxon>
        <taxon>Streptophyta</taxon>
        <taxon>Embryophyta</taxon>
        <taxon>Tracheophyta</taxon>
        <taxon>Spermatophyta</taxon>
        <taxon>Magnoliopsida</taxon>
        <taxon>Liliopsida</taxon>
        <taxon>Poales</taxon>
        <taxon>Poaceae</taxon>
        <taxon>PACMAD clade</taxon>
        <taxon>Panicoideae</taxon>
        <taxon>Andropogonodae</taxon>
        <taxon>Andropogoneae</taxon>
        <taxon>Sorghinae</taxon>
        <taxon>Sorghum</taxon>
    </lineage>
</organism>
<name>A0A194YMA2_SORBI</name>
<dbReference type="STRING" id="4558.A0A194YMA2"/>
<dbReference type="Proteomes" id="UP000000768">
    <property type="component" value="Chromosome 10"/>
</dbReference>
<dbReference type="InParanoid" id="A0A194YMA2"/>
<keyword evidence="2" id="KW-1185">Reference proteome</keyword>
<protein>
    <submittedName>
        <fullName evidence="1">Uncharacterized protein</fullName>
    </submittedName>
</protein>
<dbReference type="Gramene" id="KXG20731">
    <property type="protein sequence ID" value="KXG20731"/>
    <property type="gene ID" value="SORBI_3010G244200"/>
</dbReference>
<reference evidence="1 2" key="1">
    <citation type="journal article" date="2009" name="Nature">
        <title>The Sorghum bicolor genome and the diversification of grasses.</title>
        <authorList>
            <person name="Paterson A.H."/>
            <person name="Bowers J.E."/>
            <person name="Bruggmann R."/>
            <person name="Dubchak I."/>
            <person name="Grimwood J."/>
            <person name="Gundlach H."/>
            <person name="Haberer G."/>
            <person name="Hellsten U."/>
            <person name="Mitros T."/>
            <person name="Poliakov A."/>
            <person name="Schmutz J."/>
            <person name="Spannagl M."/>
            <person name="Tang H."/>
            <person name="Wang X."/>
            <person name="Wicker T."/>
            <person name="Bharti A.K."/>
            <person name="Chapman J."/>
            <person name="Feltus F.A."/>
            <person name="Gowik U."/>
            <person name="Grigoriev I.V."/>
            <person name="Lyons E."/>
            <person name="Maher C.A."/>
            <person name="Martis M."/>
            <person name="Narechania A."/>
            <person name="Otillar R.P."/>
            <person name="Penning B.W."/>
            <person name="Salamov A.A."/>
            <person name="Wang Y."/>
            <person name="Zhang L."/>
            <person name="Carpita N.C."/>
            <person name="Freeling M."/>
            <person name="Gingle A.R."/>
            <person name="Hash C.T."/>
            <person name="Keller B."/>
            <person name="Klein P."/>
            <person name="Kresovich S."/>
            <person name="McCann M.C."/>
            <person name="Ming R."/>
            <person name="Peterson D.G."/>
            <person name="Mehboob-ur-Rahman"/>
            <person name="Ware D."/>
            <person name="Westhoff P."/>
            <person name="Mayer K.F."/>
            <person name="Messing J."/>
            <person name="Rokhsar D.S."/>
        </authorList>
    </citation>
    <scope>NUCLEOTIDE SEQUENCE [LARGE SCALE GENOMIC DNA]</scope>
    <source>
        <strain evidence="2">cv. BTx623</strain>
    </source>
</reference>
<evidence type="ECO:0000313" key="1">
    <source>
        <dbReference type="EMBL" id="KXG20731.1"/>
    </source>
</evidence>
<dbReference type="AlphaFoldDB" id="A0A194YMA2"/>
<dbReference type="EMBL" id="CM000769">
    <property type="protein sequence ID" value="KXG20731.1"/>
    <property type="molecule type" value="Genomic_DNA"/>
</dbReference>
<gene>
    <name evidence="1" type="ORF">SORBI_3010G244200</name>
</gene>
<evidence type="ECO:0000313" key="2">
    <source>
        <dbReference type="Proteomes" id="UP000000768"/>
    </source>
</evidence>
<accession>A0A194YMA2</accession>